<gene>
    <name evidence="2" type="ordered locus">VC0395_1037</name>
</gene>
<sequence>MSQTAIPLQFEKYLQNQISVGKAPDMNEMIFAYIPNLDPSQPIDRNQGLPAVSTWVYQQDIDQEGKLGDNALVYSVVIPGSVAAFTFNAIYLRDKNVPNSCGIVVHKATETKEAGMASTKSLMQQYTGAAQIAGITVDAQTWQIDYQARLLGIEDDMRLVNLDNYGHTAFIQGFDVTQQADPAKYKVAPGVVYVGGLRAELKNEVIQTISDKPTGLYIDVARTGTVLSKWQNIVTIRASETQLTDYIDQNQQQHYVARLAGINANGSITDWRVKTDNADQEWSPFINYGIGHEVVRNGLRYIARLASGPDNGGAITPSASITNIEIWDMVIPQSFAINLVAWVKIASISKTLREPVYLTISGGSPDNSALLFVADIVFGVNSIGIPSASIGAKYQTLTDPKFYIRDDDDEDSFSLWVNRQTPGQTQYTITMRSRPRFSQTLVGVLEKAATQPSFTTLVPYDTGYQFASIPIGMEVAFDTPPPTNDPRFRFVKLTYNDAYNTGLLTSQTLSGSAPELVSTAVISAAKSPINGQTIYLKNTMGVYAVPATTEGIIAQNIPQPARYRIDSISHGVSLQTGPSISGFIITSAASESQITGGLKPRSFGEVLYKRIY</sequence>
<dbReference type="KEGG" id="vco:VC0395_1037"/>
<dbReference type="KEGG" id="vcr:VC395_A0231"/>
<dbReference type="EMBL" id="CP000626">
    <property type="protein sequence ID" value="ABQ18357.1"/>
    <property type="molecule type" value="Genomic_DNA"/>
</dbReference>
<evidence type="ECO:0000313" key="3">
    <source>
        <dbReference type="Proteomes" id="UP000000249"/>
    </source>
</evidence>
<organism evidence="2 3">
    <name type="scientific">Vibrio cholerae serotype O1 (strain ATCC 39541 / Classical Ogawa 395 / O395)</name>
    <dbReference type="NCBI Taxonomy" id="345073"/>
    <lineage>
        <taxon>Bacteria</taxon>
        <taxon>Pseudomonadati</taxon>
        <taxon>Pseudomonadota</taxon>
        <taxon>Gammaproteobacteria</taxon>
        <taxon>Vibrionales</taxon>
        <taxon>Vibrionaceae</taxon>
        <taxon>Vibrio</taxon>
    </lineage>
</organism>
<dbReference type="OrthoDB" id="9810174at2"/>
<proteinExistence type="predicted"/>
<name>A0A0H3ADE5_VIBC3</name>
<dbReference type="Pfam" id="PF12571">
    <property type="entry name" value="Phage_tail_fib"/>
    <property type="match status" value="1"/>
</dbReference>
<protein>
    <recommendedName>
        <fullName evidence="1">Phage tail fibre protein N-terminal domain-containing protein</fullName>
    </recommendedName>
</protein>
<dbReference type="RefSeq" id="WP_000083762.1">
    <property type="nucleotide sequence ID" value="NC_009456.1"/>
</dbReference>
<dbReference type="AlphaFoldDB" id="A0A0H3ADE5"/>
<feature type="domain" description="Phage tail fibre protein N-terminal" evidence="1">
    <location>
        <begin position="4"/>
        <end position="153"/>
    </location>
</feature>
<evidence type="ECO:0000313" key="2">
    <source>
        <dbReference type="EMBL" id="ABQ18357.1"/>
    </source>
</evidence>
<reference evidence="2 3" key="1">
    <citation type="submission" date="2007-03" db="EMBL/GenBank/DDBJ databases">
        <authorList>
            <person name="Heidelberg J."/>
        </authorList>
    </citation>
    <scope>NUCLEOTIDE SEQUENCE [LARGE SCALE GENOMIC DNA]</scope>
    <source>
        <strain evidence="3">ATCC 39541 / Classical Ogawa 395 / O395</strain>
    </source>
</reference>
<dbReference type="Proteomes" id="UP000000249">
    <property type="component" value="Chromosome 2"/>
</dbReference>
<evidence type="ECO:0000259" key="1">
    <source>
        <dbReference type="Pfam" id="PF12571"/>
    </source>
</evidence>
<dbReference type="PATRIC" id="fig|345073.21.peg.2988"/>
<dbReference type="eggNOG" id="COG5301">
    <property type="taxonomic scope" value="Bacteria"/>
</dbReference>
<dbReference type="InterPro" id="IPR022225">
    <property type="entry name" value="Phage_tail_fibre_N"/>
</dbReference>
<accession>A0A0H3ADE5</accession>